<dbReference type="PRINTS" id="PR00355">
    <property type="entry name" value="ADRENODOXIN"/>
</dbReference>
<evidence type="ECO:0000256" key="6">
    <source>
        <dbReference type="ARBA" id="ARBA00034078"/>
    </source>
</evidence>
<keyword evidence="9" id="KW-1185">Reference proteome</keyword>
<evidence type="ECO:0000256" key="5">
    <source>
        <dbReference type="ARBA" id="ARBA00023014"/>
    </source>
</evidence>
<dbReference type="Gene3D" id="3.10.20.30">
    <property type="match status" value="1"/>
</dbReference>
<dbReference type="AlphaFoldDB" id="A0A3A2ZGQ8"/>
<name>A0A3A2ZGQ8_9EURO</name>
<dbReference type="PANTHER" id="PTHR23426">
    <property type="entry name" value="FERREDOXIN/ADRENODOXIN"/>
    <property type="match status" value="1"/>
</dbReference>
<proteinExistence type="inferred from homology"/>
<gene>
    <name evidence="8" type="ORF">PHISCL_05374</name>
</gene>
<dbReference type="InterPro" id="IPR018298">
    <property type="entry name" value="Adrenodoxin_Fe-S_BS"/>
</dbReference>
<protein>
    <submittedName>
        <fullName evidence="8">2Fe-2S iron-sulfur cluster binding-protein</fullName>
    </submittedName>
</protein>
<evidence type="ECO:0000256" key="3">
    <source>
        <dbReference type="ARBA" id="ARBA00022723"/>
    </source>
</evidence>
<dbReference type="EMBL" id="MVGC01000176">
    <property type="protein sequence ID" value="RJE22282.1"/>
    <property type="molecule type" value="Genomic_DNA"/>
</dbReference>
<dbReference type="GO" id="GO:0051537">
    <property type="term" value="F:2 iron, 2 sulfur cluster binding"/>
    <property type="evidence" value="ECO:0007669"/>
    <property type="project" value="UniProtKB-KW"/>
</dbReference>
<dbReference type="GO" id="GO:0005739">
    <property type="term" value="C:mitochondrion"/>
    <property type="evidence" value="ECO:0007669"/>
    <property type="project" value="TreeGrafter"/>
</dbReference>
<dbReference type="PANTHER" id="PTHR23426:SF65">
    <property type="entry name" value="FERREDOXIN-2, MITOCHONDRIAL"/>
    <property type="match status" value="1"/>
</dbReference>
<dbReference type="InterPro" id="IPR001041">
    <property type="entry name" value="2Fe-2S_ferredoxin-type"/>
</dbReference>
<comment type="cofactor">
    <cofactor evidence="6">
        <name>[2Fe-2S] cluster</name>
        <dbReference type="ChEBI" id="CHEBI:190135"/>
    </cofactor>
</comment>
<evidence type="ECO:0000256" key="4">
    <source>
        <dbReference type="ARBA" id="ARBA00023004"/>
    </source>
</evidence>
<comment type="caution">
    <text evidence="8">The sequence shown here is derived from an EMBL/GenBank/DDBJ whole genome shotgun (WGS) entry which is preliminary data.</text>
</comment>
<dbReference type="CDD" id="cd00207">
    <property type="entry name" value="fer2"/>
    <property type="match status" value="1"/>
</dbReference>
<dbReference type="InterPro" id="IPR001055">
    <property type="entry name" value="Adrenodoxin-like"/>
</dbReference>
<keyword evidence="4" id="KW-0408">Iron</keyword>
<dbReference type="InterPro" id="IPR036010">
    <property type="entry name" value="2Fe-2S_ferredoxin-like_sf"/>
</dbReference>
<evidence type="ECO:0000256" key="2">
    <source>
        <dbReference type="ARBA" id="ARBA00022714"/>
    </source>
</evidence>
<keyword evidence="2" id="KW-0001">2Fe-2S</keyword>
<accession>A0A3A2ZGQ8</accession>
<dbReference type="Proteomes" id="UP000266188">
    <property type="component" value="Unassembled WGS sequence"/>
</dbReference>
<evidence type="ECO:0000256" key="1">
    <source>
        <dbReference type="ARBA" id="ARBA00010914"/>
    </source>
</evidence>
<dbReference type="STRING" id="2070753.A0A3A2ZGQ8"/>
<keyword evidence="5" id="KW-0411">Iron-sulfur</keyword>
<dbReference type="OrthoDB" id="268593at2759"/>
<feature type="domain" description="2Fe-2S ferredoxin-type" evidence="7">
    <location>
        <begin position="95"/>
        <end position="198"/>
    </location>
</feature>
<dbReference type="InterPro" id="IPR012675">
    <property type="entry name" value="Beta-grasp_dom_sf"/>
</dbReference>
<evidence type="ECO:0000313" key="9">
    <source>
        <dbReference type="Proteomes" id="UP000266188"/>
    </source>
</evidence>
<organism evidence="8 9">
    <name type="scientific">Aspergillus sclerotialis</name>
    <dbReference type="NCBI Taxonomy" id="2070753"/>
    <lineage>
        <taxon>Eukaryota</taxon>
        <taxon>Fungi</taxon>
        <taxon>Dikarya</taxon>
        <taxon>Ascomycota</taxon>
        <taxon>Pezizomycotina</taxon>
        <taxon>Eurotiomycetes</taxon>
        <taxon>Eurotiomycetidae</taxon>
        <taxon>Eurotiales</taxon>
        <taxon>Aspergillaceae</taxon>
        <taxon>Aspergillus</taxon>
        <taxon>Aspergillus subgen. Polypaecilum</taxon>
    </lineage>
</organism>
<reference evidence="9" key="1">
    <citation type="submission" date="2017-02" db="EMBL/GenBank/DDBJ databases">
        <authorList>
            <person name="Tafer H."/>
            <person name="Lopandic K."/>
        </authorList>
    </citation>
    <scope>NUCLEOTIDE SEQUENCE [LARGE SCALE GENOMIC DNA]</scope>
    <source>
        <strain evidence="9">CBS 366.77</strain>
    </source>
</reference>
<evidence type="ECO:0000259" key="7">
    <source>
        <dbReference type="PROSITE" id="PS51085"/>
    </source>
</evidence>
<evidence type="ECO:0000313" key="8">
    <source>
        <dbReference type="EMBL" id="RJE22282.1"/>
    </source>
</evidence>
<keyword evidence="3" id="KW-0479">Metal-binding</keyword>
<dbReference type="GO" id="GO:0009055">
    <property type="term" value="F:electron transfer activity"/>
    <property type="evidence" value="ECO:0007669"/>
    <property type="project" value="TreeGrafter"/>
</dbReference>
<dbReference type="GO" id="GO:0046872">
    <property type="term" value="F:metal ion binding"/>
    <property type="evidence" value="ECO:0007669"/>
    <property type="project" value="UniProtKB-KW"/>
</dbReference>
<dbReference type="PROSITE" id="PS00814">
    <property type="entry name" value="ADX"/>
    <property type="match status" value="1"/>
</dbReference>
<dbReference type="Pfam" id="PF00111">
    <property type="entry name" value="Fer2"/>
    <property type="match status" value="1"/>
</dbReference>
<sequence>MSIWREACLQLRHAIPKPATGNRLNLPQSKKCLYHSAPSDRVANRASVRPFTRKDVRAWRGQQSWQALKPTQRSFSVTAEARHGHITPPKPGEEINVSFIDKDGQKLDFQVSEGDNLLDIAQANDLEMEGACGGSCACSTCHVIVEDPEMFDKTEEPSDDENDMLDLAFGLTETSRLGCQVVMKKELDGLVVRLPAMTRNMQASDFQDKKK</sequence>
<dbReference type="PROSITE" id="PS51085">
    <property type="entry name" value="2FE2S_FER_2"/>
    <property type="match status" value="1"/>
</dbReference>
<comment type="similarity">
    <text evidence="1">Belongs to the adrenodoxin/putidaredoxin family.</text>
</comment>
<dbReference type="GO" id="GO:0140647">
    <property type="term" value="P:P450-containing electron transport chain"/>
    <property type="evidence" value="ECO:0007669"/>
    <property type="project" value="InterPro"/>
</dbReference>
<dbReference type="SUPFAM" id="SSF54292">
    <property type="entry name" value="2Fe-2S ferredoxin-like"/>
    <property type="match status" value="1"/>
</dbReference>